<name>A0A953LE64_9BACT</name>
<reference evidence="3" key="1">
    <citation type="submission" date="2021-06" db="EMBL/GenBank/DDBJ databases">
        <title>44 bacteria genomes isolated from Dapeng, Shenzhen.</title>
        <authorList>
            <person name="Zheng W."/>
            <person name="Yu S."/>
            <person name="Huang Y."/>
        </authorList>
    </citation>
    <scope>NUCLEOTIDE SEQUENCE</scope>
    <source>
        <strain evidence="3">DP5N28-2</strain>
    </source>
</reference>
<dbReference type="AlphaFoldDB" id="A0A953LE64"/>
<keyword evidence="4" id="KW-1185">Reference proteome</keyword>
<proteinExistence type="predicted"/>
<dbReference type="Pfam" id="PF06439">
    <property type="entry name" value="3keto-disac_hyd"/>
    <property type="match status" value="1"/>
</dbReference>
<dbReference type="GO" id="GO:0016787">
    <property type="term" value="F:hydrolase activity"/>
    <property type="evidence" value="ECO:0007669"/>
    <property type="project" value="InterPro"/>
</dbReference>
<dbReference type="PROSITE" id="PS51257">
    <property type="entry name" value="PROKAR_LIPOPROTEIN"/>
    <property type="match status" value="1"/>
</dbReference>
<feature type="signal peptide" evidence="1">
    <location>
        <begin position="1"/>
        <end position="33"/>
    </location>
</feature>
<evidence type="ECO:0000259" key="2">
    <source>
        <dbReference type="Pfam" id="PF06439"/>
    </source>
</evidence>
<protein>
    <submittedName>
        <fullName evidence="3">DUF1080 domain-containing protein</fullName>
    </submittedName>
</protein>
<gene>
    <name evidence="3" type="ORF">KUV50_15835</name>
</gene>
<feature type="chain" id="PRO_5037032647" evidence="1">
    <location>
        <begin position="34"/>
        <end position="264"/>
    </location>
</feature>
<feature type="domain" description="3-keto-alpha-glucoside-1,2-lyase/3-keto-2-hydroxy-glucal hydratase" evidence="2">
    <location>
        <begin position="57"/>
        <end position="258"/>
    </location>
</feature>
<keyword evidence="1" id="KW-0732">Signal</keyword>
<evidence type="ECO:0000313" key="3">
    <source>
        <dbReference type="EMBL" id="MBY5959624.1"/>
    </source>
</evidence>
<comment type="caution">
    <text evidence="3">The sequence shown here is derived from an EMBL/GenBank/DDBJ whole genome shotgun (WGS) entry which is preliminary data.</text>
</comment>
<dbReference type="InterPro" id="IPR010496">
    <property type="entry name" value="AL/BT2_dom"/>
</dbReference>
<dbReference type="EMBL" id="JAHVHU010000016">
    <property type="protein sequence ID" value="MBY5959624.1"/>
    <property type="molecule type" value="Genomic_DNA"/>
</dbReference>
<evidence type="ECO:0000313" key="4">
    <source>
        <dbReference type="Proteomes" id="UP000753961"/>
    </source>
</evidence>
<dbReference type="RefSeq" id="WP_222581160.1">
    <property type="nucleotide sequence ID" value="NZ_JAHVHU010000016.1"/>
</dbReference>
<dbReference type="Proteomes" id="UP000753961">
    <property type="component" value="Unassembled WGS sequence"/>
</dbReference>
<evidence type="ECO:0000256" key="1">
    <source>
        <dbReference type="SAM" id="SignalP"/>
    </source>
</evidence>
<sequence length="264" mass="29307">MKMKTMLYKNLRTSTRSAWLPAVALCAMLILTACNNATKSKSSNAETTHDATASEDGFVSIFDGQTLDGWEGADGHWKVENGNIVGMVTTENPLDANTFLIWREKQPSNFELKLDFKISENGNSGVQYRSTELQDPPLALKGYQADIDGANTYTGQNYEERGRGFLAKRGEIAELTNGNEPNITGSLGDSDELKSKINKADWNTLHLIIQGNHLKHFVNGVLMSEVTDNDTELRKMKGHLGLQIHTGPAMEVHFRNIQYKDLSN</sequence>
<accession>A0A953LE64</accession>
<dbReference type="Gene3D" id="2.60.120.560">
    <property type="entry name" value="Exo-inulinase, domain 1"/>
    <property type="match status" value="1"/>
</dbReference>
<organism evidence="3 4">
    <name type="scientific">Membranihabitans marinus</name>
    <dbReference type="NCBI Taxonomy" id="1227546"/>
    <lineage>
        <taxon>Bacteria</taxon>
        <taxon>Pseudomonadati</taxon>
        <taxon>Bacteroidota</taxon>
        <taxon>Saprospiria</taxon>
        <taxon>Saprospirales</taxon>
        <taxon>Saprospiraceae</taxon>
        <taxon>Membranihabitans</taxon>
    </lineage>
</organism>